<keyword evidence="2" id="KW-1185">Reference proteome</keyword>
<reference evidence="1" key="2">
    <citation type="submission" date="2021-08" db="EMBL/GenBank/DDBJ databases">
        <authorList>
            <person name="Tani A."/>
            <person name="Ola A."/>
            <person name="Ogura Y."/>
            <person name="Katsura K."/>
            <person name="Hayashi T."/>
        </authorList>
    </citation>
    <scope>NUCLEOTIDE SEQUENCE</scope>
    <source>
        <strain evidence="1">KCTC 52305</strain>
    </source>
</reference>
<accession>A0ABQ4R5A8</accession>
<dbReference type="Proteomes" id="UP001055167">
    <property type="component" value="Unassembled WGS sequence"/>
</dbReference>
<organism evidence="1 2">
    <name type="scientific">Methylobacterium crusticola</name>
    <dbReference type="NCBI Taxonomy" id="1697972"/>
    <lineage>
        <taxon>Bacteria</taxon>
        <taxon>Pseudomonadati</taxon>
        <taxon>Pseudomonadota</taxon>
        <taxon>Alphaproteobacteria</taxon>
        <taxon>Hyphomicrobiales</taxon>
        <taxon>Methylobacteriaceae</taxon>
        <taxon>Methylobacterium</taxon>
    </lineage>
</organism>
<evidence type="ECO:0000313" key="1">
    <source>
        <dbReference type="EMBL" id="GJD52898.1"/>
    </source>
</evidence>
<comment type="caution">
    <text evidence="1">The sequence shown here is derived from an EMBL/GenBank/DDBJ whole genome shotgun (WGS) entry which is preliminary data.</text>
</comment>
<name>A0ABQ4R5A8_9HYPH</name>
<dbReference type="EMBL" id="BPQH01000023">
    <property type="protein sequence ID" value="GJD52898.1"/>
    <property type="molecule type" value="Genomic_DNA"/>
</dbReference>
<sequence>MQIAVPRDFRPAIGAITADNKGDYTEVKVPLSGRFRSLPVNAVEFAFGNENGIDVTILRFGASRSEVAKVLGRDIARASRIIRQRVRAGETGADQSVTLDEQGGQARLVCDTSN</sequence>
<evidence type="ECO:0000313" key="2">
    <source>
        <dbReference type="Proteomes" id="UP001055167"/>
    </source>
</evidence>
<gene>
    <name evidence="1" type="ORF">OPKNFCMD_5665</name>
</gene>
<protein>
    <submittedName>
        <fullName evidence="1">Uncharacterized protein</fullName>
    </submittedName>
</protein>
<reference evidence="1" key="1">
    <citation type="journal article" date="2021" name="Front. Microbiol.">
        <title>Comprehensive Comparative Genomics and Phenotyping of Methylobacterium Species.</title>
        <authorList>
            <person name="Alessa O."/>
            <person name="Ogura Y."/>
            <person name="Fujitani Y."/>
            <person name="Takami H."/>
            <person name="Hayashi T."/>
            <person name="Sahin N."/>
            <person name="Tani A."/>
        </authorList>
    </citation>
    <scope>NUCLEOTIDE SEQUENCE</scope>
    <source>
        <strain evidence="1">KCTC 52305</strain>
    </source>
</reference>
<proteinExistence type="predicted"/>